<dbReference type="SUPFAM" id="SSF111331">
    <property type="entry name" value="NAD kinase/diacylglycerol kinase-like"/>
    <property type="match status" value="1"/>
</dbReference>
<dbReference type="Pfam" id="PF04434">
    <property type="entry name" value="SWIM"/>
    <property type="match status" value="1"/>
</dbReference>
<evidence type="ECO:0000259" key="7">
    <source>
        <dbReference type="PROSITE" id="PS50966"/>
    </source>
</evidence>
<dbReference type="FunFam" id="3.40.50.10330:FF:000023">
    <property type="entry name" value="diacylglycerol kinase"/>
    <property type="match status" value="1"/>
</dbReference>
<dbReference type="InterPro" id="IPR007527">
    <property type="entry name" value="Znf_SWIM"/>
</dbReference>
<dbReference type="PROSITE" id="PS50966">
    <property type="entry name" value="ZF_SWIM"/>
    <property type="match status" value="1"/>
</dbReference>
<dbReference type="SMART" id="SM00575">
    <property type="entry name" value="ZnF_PMZ"/>
    <property type="match status" value="1"/>
</dbReference>
<evidence type="ECO:0000256" key="5">
    <source>
        <dbReference type="SAM" id="MobiDB-lite"/>
    </source>
</evidence>
<dbReference type="SMART" id="SM00046">
    <property type="entry name" value="DAGKc"/>
    <property type="match status" value="1"/>
</dbReference>
<dbReference type="PROSITE" id="PS50146">
    <property type="entry name" value="DAGK"/>
    <property type="match status" value="1"/>
</dbReference>
<dbReference type="InterPro" id="IPR006564">
    <property type="entry name" value="Znf_PMZ"/>
</dbReference>
<dbReference type="PANTHER" id="PTHR47718">
    <property type="entry name" value="OS01G0519700 PROTEIN"/>
    <property type="match status" value="1"/>
</dbReference>
<evidence type="ECO:0000256" key="1">
    <source>
        <dbReference type="ARBA" id="ARBA00022723"/>
    </source>
</evidence>
<comment type="caution">
    <text evidence="8">The sequence shown here is derived from an EMBL/GenBank/DDBJ whole genome shotgun (WGS) entry which is preliminary data.</text>
</comment>
<keyword evidence="1" id="KW-0479">Metal-binding</keyword>
<evidence type="ECO:0000256" key="3">
    <source>
        <dbReference type="ARBA" id="ARBA00022833"/>
    </source>
</evidence>
<proteinExistence type="predicted"/>
<dbReference type="InterPro" id="IPR004330">
    <property type="entry name" value="FAR1_DNA_bnd_dom"/>
</dbReference>
<feature type="domain" description="SWIM-type" evidence="7">
    <location>
        <begin position="875"/>
        <end position="911"/>
    </location>
</feature>
<sequence>MSRFFVSEPEELLIEGEHAETPARVSARASMVERFKGFGVAAGLRVDWDDLRRRILIPGRLRAAMVEAMRSKDPVASARAAAEAMTGVSTLGSGWIDVCPEAPIVVFVNSRSGGRLGPIVKGRLIELIGQEQVFDLAEMKPSDFVQYGLACLEKLADLGYHCARSTRDNMRVMVAGGDGTVGWVLGSLGELHAQCREPIPPIGIIPLGTGNDLSRCFGWGGSFPFAWKSTVKRCLFRAATGSTSHLDSWHIVVSLLDGEAIDIPHSLRQTREYTFPQYSVAVADTELKLVCTEQRFAVQGNARYIPGNARYSVCTEYLLVVRDMLYRVPGNARVCTEYRMVGTDMLYRVLVGIDSLHRVMLGIVIRYRVPLGIRCRSEKEAYEMYCEYAHNAGFSVRKEHHSYWPNSRIIKSKDFVCSKAGQKKGIDLNSQTKYRKSNTRTGCPAMIKFAVSQDGVWTVQKSIESHNHELARRADQHLLRSCRNISDEKASVLKSMTEAGIRTVDAFSYLRDEAGGVENIGFSKRDAYNFIQKDRRAKIENGDTNSLIELFKERQAHDNMFAWDVQTDEEDRLLNFFWIDGLGRIDYDCFGDVIIFDTSYRLNKYNLACAPFVGVNNHWQNVLLGVAFLSKETIESFTWLFKTFVRIMGDKHPTTIFTDQDQAMARAIEIALPHTRHRLCQWHISKKAPSKVACFNSNPTVRGLFYRCLSKCDSEVEFEESWSEMINQGDLQNHDWLKDLYRIRNKWSTAFNKNCFNLGILSTQRSECTNNVCHGISKATSSITECFLGLEKLMITWRRNEQDEDFRCSQSDVVPVIRSSPILKQAVRYYSRKLYSFFEEEFLQGVGGMSIVHASADSTTFFVKNADRCDQPQQWTVHVDAADNLVHCTCGKFSMMGILCSHIMRFFRQLDISKIPSQYLLLRWSARGRKDFYAGPTVTGMGNKPIHSKDGGSGIIFRNHLSRFAYQISTRAQGNEDAEQYMLAAMVEMADNVDFILAGKSSNQGDNQNTAGTAPNKVKDPVKCRPKGVSNARLKSHWEKKKPKRKRTSNQDNTSKEDTGPAHKFVHATCSTIPECLTEEYILRRPSSLPFAEYTRMMMEIIDSDRQS</sequence>
<dbReference type="InterPro" id="IPR001206">
    <property type="entry name" value="Diacylglycerol_kinase_cat_dom"/>
</dbReference>
<dbReference type="Proteomes" id="UP001552299">
    <property type="component" value="Unassembled WGS sequence"/>
</dbReference>
<gene>
    <name evidence="8" type="ORF">M5K25_021585</name>
</gene>
<keyword evidence="2 4" id="KW-0863">Zinc-finger</keyword>
<keyword evidence="9" id="KW-1185">Reference proteome</keyword>
<dbReference type="Pfam" id="PF03101">
    <property type="entry name" value="FAR1"/>
    <property type="match status" value="1"/>
</dbReference>
<dbReference type="AlphaFoldDB" id="A0ABD0UJQ3"/>
<feature type="compositionally biased region" description="Basic residues" evidence="5">
    <location>
        <begin position="1034"/>
        <end position="1048"/>
    </location>
</feature>
<dbReference type="Pfam" id="PF00781">
    <property type="entry name" value="DAGK_cat"/>
    <property type="match status" value="1"/>
</dbReference>
<reference evidence="8 9" key="1">
    <citation type="journal article" date="2024" name="Plant Biotechnol. J.">
        <title>Dendrobium thyrsiflorum genome and its molecular insights into genes involved in important horticultural traits.</title>
        <authorList>
            <person name="Chen B."/>
            <person name="Wang J.Y."/>
            <person name="Zheng P.J."/>
            <person name="Li K.L."/>
            <person name="Liang Y.M."/>
            <person name="Chen X.F."/>
            <person name="Zhang C."/>
            <person name="Zhao X."/>
            <person name="He X."/>
            <person name="Zhang G.Q."/>
            <person name="Liu Z.J."/>
            <person name="Xu Q."/>
        </authorList>
    </citation>
    <scope>NUCLEOTIDE SEQUENCE [LARGE SCALE GENOMIC DNA]</scope>
    <source>
        <strain evidence="8">GZMU011</strain>
    </source>
</reference>
<dbReference type="InterPro" id="IPR017438">
    <property type="entry name" value="ATP-NAD_kinase_N"/>
</dbReference>
<evidence type="ECO:0000259" key="6">
    <source>
        <dbReference type="PROSITE" id="PS50146"/>
    </source>
</evidence>
<evidence type="ECO:0008006" key="10">
    <source>
        <dbReference type="Google" id="ProtNLM"/>
    </source>
</evidence>
<dbReference type="PANTHER" id="PTHR47718:SF17">
    <property type="entry name" value="PROTEIN FAR1-RELATED SEQUENCE 5-LIKE"/>
    <property type="match status" value="1"/>
</dbReference>
<accession>A0ABD0UJQ3</accession>
<evidence type="ECO:0000256" key="2">
    <source>
        <dbReference type="ARBA" id="ARBA00022771"/>
    </source>
</evidence>
<name>A0ABD0UJQ3_DENTH</name>
<dbReference type="Gene3D" id="3.40.50.10330">
    <property type="entry name" value="Probable inorganic polyphosphate/atp-NAD kinase, domain 1"/>
    <property type="match status" value="1"/>
</dbReference>
<dbReference type="EMBL" id="JANQDX010000016">
    <property type="protein sequence ID" value="KAL0910587.1"/>
    <property type="molecule type" value="Genomic_DNA"/>
</dbReference>
<dbReference type="InterPro" id="IPR016064">
    <property type="entry name" value="NAD/diacylglycerol_kinase_sf"/>
</dbReference>
<keyword evidence="3" id="KW-0862">Zinc</keyword>
<feature type="compositionally biased region" description="Polar residues" evidence="5">
    <location>
        <begin position="1000"/>
        <end position="1013"/>
    </location>
</feature>
<dbReference type="GO" id="GO:0008270">
    <property type="term" value="F:zinc ion binding"/>
    <property type="evidence" value="ECO:0007669"/>
    <property type="project" value="UniProtKB-KW"/>
</dbReference>
<dbReference type="InterPro" id="IPR018289">
    <property type="entry name" value="MULE_transposase_dom"/>
</dbReference>
<dbReference type="Pfam" id="PF10551">
    <property type="entry name" value="MULE"/>
    <property type="match status" value="1"/>
</dbReference>
<protein>
    <recommendedName>
        <fullName evidence="10">Diacylglycerol kinase (ATP)</fullName>
    </recommendedName>
</protein>
<organism evidence="8 9">
    <name type="scientific">Dendrobium thyrsiflorum</name>
    <name type="common">Pinecone-like raceme dendrobium</name>
    <name type="synonym">Orchid</name>
    <dbReference type="NCBI Taxonomy" id="117978"/>
    <lineage>
        <taxon>Eukaryota</taxon>
        <taxon>Viridiplantae</taxon>
        <taxon>Streptophyta</taxon>
        <taxon>Embryophyta</taxon>
        <taxon>Tracheophyta</taxon>
        <taxon>Spermatophyta</taxon>
        <taxon>Magnoliopsida</taxon>
        <taxon>Liliopsida</taxon>
        <taxon>Asparagales</taxon>
        <taxon>Orchidaceae</taxon>
        <taxon>Epidendroideae</taxon>
        <taxon>Malaxideae</taxon>
        <taxon>Dendrobiinae</taxon>
        <taxon>Dendrobium</taxon>
    </lineage>
</organism>
<evidence type="ECO:0000313" key="9">
    <source>
        <dbReference type="Proteomes" id="UP001552299"/>
    </source>
</evidence>
<evidence type="ECO:0000256" key="4">
    <source>
        <dbReference type="PROSITE-ProRule" id="PRU00325"/>
    </source>
</evidence>
<feature type="domain" description="DAGKc" evidence="6">
    <location>
        <begin position="99"/>
        <end position="258"/>
    </location>
</feature>
<feature type="region of interest" description="Disordered" evidence="5">
    <location>
        <begin position="1000"/>
        <end position="1061"/>
    </location>
</feature>
<evidence type="ECO:0000313" key="8">
    <source>
        <dbReference type="EMBL" id="KAL0910587.1"/>
    </source>
</evidence>